<keyword evidence="10" id="KW-1185">Reference proteome</keyword>
<comment type="subunit">
    <text evidence="6">Homotetramer. Forms an RuvA(8)-RuvB(12)-Holliday junction (HJ) complex. HJ DNA is sandwiched between 2 RuvA tetramers; dsDNA enters through RuvA and exits via RuvB. An RuvB hexamer assembles on each DNA strand where it exits the tetramer. Each RuvB hexamer is contacted by two RuvA subunits (via domain III) on 2 adjacent RuvB subunits; this complex drives branch migration. In the full resolvosome a probable DNA-RuvA(4)-RuvB(12)-RuvC(2) complex forms which resolves the HJ.</text>
</comment>
<dbReference type="EMBL" id="NRRL01000011">
    <property type="protein sequence ID" value="MBK1667763.1"/>
    <property type="molecule type" value="Genomic_DNA"/>
</dbReference>
<dbReference type="SUPFAM" id="SSF50249">
    <property type="entry name" value="Nucleic acid-binding proteins"/>
    <property type="match status" value="1"/>
</dbReference>
<keyword evidence="3 6" id="KW-0238">DNA-binding</keyword>
<accession>A0ABS1DDD6</accession>
<feature type="region of interest" description="Domain III" evidence="6">
    <location>
        <begin position="155"/>
        <end position="211"/>
    </location>
</feature>
<comment type="function">
    <text evidence="6">The RuvA-RuvB-RuvC complex processes Holliday junction (HJ) DNA during genetic recombination and DNA repair, while the RuvA-RuvB complex plays an important role in the rescue of blocked DNA replication forks via replication fork reversal (RFR). RuvA specifically binds to HJ cruciform DNA, conferring on it an open structure. The RuvB hexamer acts as an ATP-dependent pump, pulling dsDNA into and through the RuvAB complex. HJ branch migration allows RuvC to scan DNA until it finds its consensus sequence, where it cleaves and resolves the cruciform DNA.</text>
</comment>
<evidence type="ECO:0000313" key="10">
    <source>
        <dbReference type="Proteomes" id="UP001296873"/>
    </source>
</evidence>
<dbReference type="Proteomes" id="UP001296873">
    <property type="component" value="Unassembled WGS sequence"/>
</dbReference>
<evidence type="ECO:0000256" key="5">
    <source>
        <dbReference type="ARBA" id="ARBA00023204"/>
    </source>
</evidence>
<comment type="caution">
    <text evidence="9">The sequence shown here is derived from an EMBL/GenBank/DDBJ whole genome shotgun (WGS) entry which is preliminary data.</text>
</comment>
<proteinExistence type="inferred from homology"/>
<keyword evidence="1 6" id="KW-0963">Cytoplasm</keyword>
<feature type="domain" description="Holliday junction DNA helicase RuvA C-terminal" evidence="8">
    <location>
        <begin position="163"/>
        <end position="210"/>
    </location>
</feature>
<dbReference type="CDD" id="cd14332">
    <property type="entry name" value="UBA_RuvA_C"/>
    <property type="match status" value="1"/>
</dbReference>
<comment type="caution">
    <text evidence="6">Lacks conserved residue(s) required for the propagation of feature annotation.</text>
</comment>
<keyword evidence="5 6" id="KW-0234">DNA repair</keyword>
<evidence type="ECO:0000256" key="4">
    <source>
        <dbReference type="ARBA" id="ARBA00023172"/>
    </source>
</evidence>
<keyword evidence="2 6" id="KW-0227">DNA damage</keyword>
<evidence type="ECO:0000256" key="3">
    <source>
        <dbReference type="ARBA" id="ARBA00023125"/>
    </source>
</evidence>
<evidence type="ECO:0000256" key="1">
    <source>
        <dbReference type="ARBA" id="ARBA00022490"/>
    </source>
</evidence>
<dbReference type="HAMAP" id="MF_00031">
    <property type="entry name" value="DNA_HJ_migration_RuvA"/>
    <property type="match status" value="1"/>
</dbReference>
<dbReference type="Pfam" id="PF14520">
    <property type="entry name" value="HHH_5"/>
    <property type="match status" value="1"/>
</dbReference>
<dbReference type="InterPro" id="IPR013849">
    <property type="entry name" value="DNA_helicase_Holl-junc_RuvA_I"/>
</dbReference>
<feature type="domain" description="DNA helicase Holliday junction RuvA type" evidence="7">
    <location>
        <begin position="1"/>
        <end position="62"/>
    </location>
</feature>
<evidence type="ECO:0000259" key="7">
    <source>
        <dbReference type="Pfam" id="PF01330"/>
    </source>
</evidence>
<dbReference type="RefSeq" id="WP_200339924.1">
    <property type="nucleotide sequence ID" value="NZ_NRRL01000011.1"/>
</dbReference>
<evidence type="ECO:0000313" key="9">
    <source>
        <dbReference type="EMBL" id="MBK1667763.1"/>
    </source>
</evidence>
<dbReference type="SUPFAM" id="SSF47781">
    <property type="entry name" value="RuvA domain 2-like"/>
    <property type="match status" value="1"/>
</dbReference>
<protein>
    <recommendedName>
        <fullName evidence="6">Holliday junction branch migration complex subunit RuvA</fullName>
    </recommendedName>
</protein>
<dbReference type="SUPFAM" id="SSF46929">
    <property type="entry name" value="DNA helicase RuvA subunit, C-terminal domain"/>
    <property type="match status" value="1"/>
</dbReference>
<dbReference type="InterPro" id="IPR012340">
    <property type="entry name" value="NA-bd_OB-fold"/>
</dbReference>
<evidence type="ECO:0000256" key="2">
    <source>
        <dbReference type="ARBA" id="ARBA00022763"/>
    </source>
</evidence>
<dbReference type="InterPro" id="IPR011114">
    <property type="entry name" value="RuvA_C"/>
</dbReference>
<dbReference type="NCBIfam" id="TIGR00084">
    <property type="entry name" value="ruvA"/>
    <property type="match status" value="1"/>
</dbReference>
<keyword evidence="4 6" id="KW-0233">DNA recombination</keyword>
<dbReference type="Gene3D" id="1.10.8.10">
    <property type="entry name" value="DNA helicase RuvA subunit, C-terminal domain"/>
    <property type="match status" value="1"/>
</dbReference>
<dbReference type="InterPro" id="IPR036267">
    <property type="entry name" value="RuvA_C_sf"/>
</dbReference>
<dbReference type="Pfam" id="PF07499">
    <property type="entry name" value="RuvA_C"/>
    <property type="match status" value="1"/>
</dbReference>
<gene>
    <name evidence="6" type="primary">ruvA</name>
    <name evidence="9" type="ORF">CKO28_06915</name>
</gene>
<comment type="domain">
    <text evidence="6">Has three domains with a flexible linker between the domains II and III and assumes an 'L' shape. Domain III is highly mobile and contacts RuvB.</text>
</comment>
<evidence type="ECO:0000259" key="8">
    <source>
        <dbReference type="Pfam" id="PF07499"/>
    </source>
</evidence>
<dbReference type="InterPro" id="IPR000085">
    <property type="entry name" value="RuvA"/>
</dbReference>
<dbReference type="InterPro" id="IPR010994">
    <property type="entry name" value="RuvA_2-like"/>
</dbReference>
<dbReference type="Gene3D" id="1.10.150.20">
    <property type="entry name" value="5' to 3' exonuclease, C-terminal subdomain"/>
    <property type="match status" value="1"/>
</dbReference>
<evidence type="ECO:0000256" key="6">
    <source>
        <dbReference type="HAMAP-Rule" id="MF_00031"/>
    </source>
</evidence>
<feature type="region of interest" description="Domain I" evidence="6">
    <location>
        <begin position="1"/>
        <end position="64"/>
    </location>
</feature>
<dbReference type="Pfam" id="PF01330">
    <property type="entry name" value="RuvA_N"/>
    <property type="match status" value="1"/>
</dbReference>
<dbReference type="Gene3D" id="2.40.50.140">
    <property type="entry name" value="Nucleic acid-binding proteins"/>
    <property type="match status" value="1"/>
</dbReference>
<comment type="similarity">
    <text evidence="6">Belongs to the RuvA family.</text>
</comment>
<reference evidence="9 10" key="1">
    <citation type="journal article" date="2020" name="Microorganisms">
        <title>Osmotic Adaptation and Compatible Solute Biosynthesis of Phototrophic Bacteria as Revealed from Genome Analyses.</title>
        <authorList>
            <person name="Imhoff J.F."/>
            <person name="Rahn T."/>
            <person name="Kunzel S."/>
            <person name="Keller A."/>
            <person name="Neulinger S.C."/>
        </authorList>
    </citation>
    <scope>NUCLEOTIDE SEQUENCE [LARGE SCALE GENOMIC DNA]</scope>
    <source>
        <strain evidence="9 10">DSM 9895</strain>
    </source>
</reference>
<sequence length="211" mass="21740">MIGKLRGLVDEVDDDHVVLDVGGVGYLVNASARTLGRLPGRGEAVQLMIETVVREDAILLYGFHETAERDWFRLLNTVQGVGARHALAILSVLPPDQLAQAVAAQDKQSVARANGVGPKLAGRITAELKDKAGTIQLGPAAGGGPAGTGQAPEGAAAAAVGEVSEDAVSALTNLGYKRTEAFTAVAAASRRLGRDAGLQSLITEGLKELSQ</sequence>
<comment type="subcellular location">
    <subcellularLocation>
        <location evidence="6">Cytoplasm</location>
    </subcellularLocation>
</comment>
<organism evidence="9 10">
    <name type="scientific">Rhodovibrio sodomensis</name>
    <dbReference type="NCBI Taxonomy" id="1088"/>
    <lineage>
        <taxon>Bacteria</taxon>
        <taxon>Pseudomonadati</taxon>
        <taxon>Pseudomonadota</taxon>
        <taxon>Alphaproteobacteria</taxon>
        <taxon>Rhodospirillales</taxon>
        <taxon>Rhodovibrionaceae</taxon>
        <taxon>Rhodovibrio</taxon>
    </lineage>
</organism>
<name>A0ABS1DDD6_9PROT</name>